<name>A0A4Y8L9R8_9BACT</name>
<dbReference type="AlphaFoldDB" id="A0A4Y8L9R8"/>
<evidence type="ECO:0000313" key="2">
    <source>
        <dbReference type="EMBL" id="TFD97780.1"/>
    </source>
</evidence>
<dbReference type="RefSeq" id="WP_134435571.1">
    <property type="nucleotide sequence ID" value="NZ_SOML01000002.1"/>
</dbReference>
<organism evidence="2 3">
    <name type="scientific">Dysgonomonas capnocytophagoides</name>
    <dbReference type="NCBI Taxonomy" id="45254"/>
    <lineage>
        <taxon>Bacteria</taxon>
        <taxon>Pseudomonadati</taxon>
        <taxon>Bacteroidota</taxon>
        <taxon>Bacteroidia</taxon>
        <taxon>Bacteroidales</taxon>
        <taxon>Dysgonomonadaceae</taxon>
        <taxon>Dysgonomonas</taxon>
    </lineage>
</organism>
<dbReference type="SUPFAM" id="SSF53448">
    <property type="entry name" value="Nucleotide-diphospho-sugar transferases"/>
    <property type="match status" value="1"/>
</dbReference>
<reference evidence="2 3" key="1">
    <citation type="submission" date="2019-03" db="EMBL/GenBank/DDBJ databases">
        <title>San Antonio Military Medical Center submission to MRSN (WRAIR), pending publication.</title>
        <authorList>
            <person name="Blyth D.M."/>
            <person name="Mccarthy S.L."/>
            <person name="Schall S.E."/>
            <person name="Stam J.A."/>
            <person name="Ong A.C."/>
            <person name="Mcgann P.T."/>
        </authorList>
    </citation>
    <scope>NUCLEOTIDE SEQUENCE [LARGE SCALE GENOMIC DNA]</scope>
    <source>
        <strain evidence="2 3">MRSN571793</strain>
    </source>
</reference>
<feature type="domain" description="Glycosyltransferase 2-like" evidence="1">
    <location>
        <begin position="4"/>
        <end position="151"/>
    </location>
</feature>
<keyword evidence="2" id="KW-0808">Transferase</keyword>
<comment type="caution">
    <text evidence="2">The sequence shown here is derived from an EMBL/GenBank/DDBJ whole genome shotgun (WGS) entry which is preliminary data.</text>
</comment>
<dbReference type="OrthoDB" id="597270at2"/>
<accession>A0A4Y8L9R8</accession>
<dbReference type="Proteomes" id="UP000297861">
    <property type="component" value="Unassembled WGS sequence"/>
</dbReference>
<dbReference type="InterPro" id="IPR029044">
    <property type="entry name" value="Nucleotide-diphossugar_trans"/>
</dbReference>
<dbReference type="CDD" id="cd00761">
    <property type="entry name" value="Glyco_tranf_GTA_type"/>
    <property type="match status" value="1"/>
</dbReference>
<dbReference type="Pfam" id="PF00535">
    <property type="entry name" value="Glycos_transf_2"/>
    <property type="match status" value="1"/>
</dbReference>
<sequence length="301" mass="35041">MRFSFITCTYNRDKYIGQTLQSVCDQKYPDNNYEIIVIDNNSTDNTASICEEFRAEYPNKNFRYFKEMNQGLSFALNRGIKEAQGEFLIFVDDDETIIPEHLERLDNHLRTYPEAVLCGTPVIPVYEIPEPKWMSRFTQRLIGGYFDQGKEVKILEAKNYPGTGHTIIKKELYERYGNYNTELGRKGTSLIGAEDKDMFNRLKNNNIVCYYLPDIPIYHHIPPNKMTDEFFHKLTYSIGKSERIRTKAVSEKEFRNRLLSEGIKWGASVVLFAGYTLGLQPSKGFRLLQFRWNVTKGLLGK</sequence>
<dbReference type="STRING" id="1121485.GCA_000426485_03339"/>
<gene>
    <name evidence="2" type="ORF">E2605_03955</name>
</gene>
<dbReference type="Gene3D" id="3.90.550.10">
    <property type="entry name" value="Spore Coat Polysaccharide Biosynthesis Protein SpsA, Chain A"/>
    <property type="match status" value="1"/>
</dbReference>
<dbReference type="PANTHER" id="PTHR22916">
    <property type="entry name" value="GLYCOSYLTRANSFERASE"/>
    <property type="match status" value="1"/>
</dbReference>
<protein>
    <submittedName>
        <fullName evidence="2">Glycosyltransferase</fullName>
    </submittedName>
</protein>
<dbReference type="GO" id="GO:0016758">
    <property type="term" value="F:hexosyltransferase activity"/>
    <property type="evidence" value="ECO:0007669"/>
    <property type="project" value="UniProtKB-ARBA"/>
</dbReference>
<evidence type="ECO:0000313" key="3">
    <source>
        <dbReference type="Proteomes" id="UP000297861"/>
    </source>
</evidence>
<dbReference type="EMBL" id="SOML01000002">
    <property type="protein sequence ID" value="TFD97780.1"/>
    <property type="molecule type" value="Genomic_DNA"/>
</dbReference>
<evidence type="ECO:0000259" key="1">
    <source>
        <dbReference type="Pfam" id="PF00535"/>
    </source>
</evidence>
<keyword evidence="3" id="KW-1185">Reference proteome</keyword>
<dbReference type="InterPro" id="IPR001173">
    <property type="entry name" value="Glyco_trans_2-like"/>
</dbReference>
<proteinExistence type="predicted"/>